<dbReference type="RefSeq" id="WP_290362042.1">
    <property type="nucleotide sequence ID" value="NZ_JAUFQU010000001.1"/>
</dbReference>
<organism evidence="5 6">
    <name type="scientific">Paenimyroides ceti</name>
    <dbReference type="NCBI Taxonomy" id="395087"/>
    <lineage>
        <taxon>Bacteria</taxon>
        <taxon>Pseudomonadati</taxon>
        <taxon>Bacteroidota</taxon>
        <taxon>Flavobacteriia</taxon>
        <taxon>Flavobacteriales</taxon>
        <taxon>Flavobacteriaceae</taxon>
        <taxon>Paenimyroides</taxon>
    </lineage>
</organism>
<evidence type="ECO:0000256" key="2">
    <source>
        <dbReference type="ARBA" id="ARBA00023125"/>
    </source>
</evidence>
<keyword evidence="6" id="KW-1185">Reference proteome</keyword>
<dbReference type="SMART" id="SM00342">
    <property type="entry name" value="HTH_ARAC"/>
    <property type="match status" value="1"/>
</dbReference>
<dbReference type="InterPro" id="IPR037923">
    <property type="entry name" value="HTH-like"/>
</dbReference>
<dbReference type="PRINTS" id="PR00032">
    <property type="entry name" value="HTHARAC"/>
</dbReference>
<evidence type="ECO:0000256" key="1">
    <source>
        <dbReference type="ARBA" id="ARBA00023015"/>
    </source>
</evidence>
<sequence>MSASLKIFSNYEYKKSFFPAIEPDILTNNNSLQVYTIQHYLKDIIIPVQAYRTSFYFLIFVVKGFVQQQIDDEIFTVNEGSCIHVKQGNWTLTHAVSEDAEGYVMLYEDDVLTQYLLMHGNQDYYKHAPFLSLDGYDKQAIAATFILLDEELKHLQNRSEIYLPIFNSVLARLNHYALPTCWSVRDMEIVYRFKQLVQSHHINTRSVLYYARQMAISENYLNKCVKKATGKSAKQWITEFSIRHSMLLLHDMTQDIAEIAYHLNFQSPSYFTRLFKKTTGQTPKEYRLKMRSSVR</sequence>
<evidence type="ECO:0000313" key="5">
    <source>
        <dbReference type="EMBL" id="MDN3705895.1"/>
    </source>
</evidence>
<gene>
    <name evidence="5" type="ORF">QW060_01990</name>
</gene>
<accession>A0ABT8CRR5</accession>
<protein>
    <submittedName>
        <fullName evidence="5">AraC family transcriptional regulator</fullName>
    </submittedName>
</protein>
<dbReference type="Pfam" id="PF12833">
    <property type="entry name" value="HTH_18"/>
    <property type="match status" value="1"/>
</dbReference>
<reference evidence="6" key="1">
    <citation type="journal article" date="2019" name="Int. J. Syst. Evol. Microbiol.">
        <title>The Global Catalogue of Microorganisms (GCM) 10K type strain sequencing project: providing services to taxonomists for standard genome sequencing and annotation.</title>
        <authorList>
            <consortium name="The Broad Institute Genomics Platform"/>
            <consortium name="The Broad Institute Genome Sequencing Center for Infectious Disease"/>
            <person name="Wu L."/>
            <person name="Ma J."/>
        </authorList>
    </citation>
    <scope>NUCLEOTIDE SEQUENCE [LARGE SCALE GENOMIC DNA]</scope>
    <source>
        <strain evidence="6">CECT 7184</strain>
    </source>
</reference>
<proteinExistence type="predicted"/>
<evidence type="ECO:0000259" key="4">
    <source>
        <dbReference type="PROSITE" id="PS01124"/>
    </source>
</evidence>
<keyword evidence="2" id="KW-0238">DNA-binding</keyword>
<name>A0ABT8CRR5_9FLAO</name>
<dbReference type="PANTHER" id="PTHR43280:SF32">
    <property type="entry name" value="TRANSCRIPTIONAL REGULATORY PROTEIN"/>
    <property type="match status" value="1"/>
</dbReference>
<dbReference type="Gene3D" id="1.10.10.60">
    <property type="entry name" value="Homeodomain-like"/>
    <property type="match status" value="1"/>
</dbReference>
<dbReference type="PROSITE" id="PS01124">
    <property type="entry name" value="HTH_ARAC_FAMILY_2"/>
    <property type="match status" value="1"/>
</dbReference>
<dbReference type="SUPFAM" id="SSF46689">
    <property type="entry name" value="Homeodomain-like"/>
    <property type="match status" value="1"/>
</dbReference>
<dbReference type="InterPro" id="IPR020449">
    <property type="entry name" value="Tscrpt_reg_AraC-type_HTH"/>
</dbReference>
<evidence type="ECO:0000256" key="3">
    <source>
        <dbReference type="ARBA" id="ARBA00023163"/>
    </source>
</evidence>
<dbReference type="EMBL" id="JAUFQU010000001">
    <property type="protein sequence ID" value="MDN3705895.1"/>
    <property type="molecule type" value="Genomic_DNA"/>
</dbReference>
<dbReference type="Proteomes" id="UP001242368">
    <property type="component" value="Unassembled WGS sequence"/>
</dbReference>
<evidence type="ECO:0000313" key="6">
    <source>
        <dbReference type="Proteomes" id="UP001242368"/>
    </source>
</evidence>
<keyword evidence="1" id="KW-0805">Transcription regulation</keyword>
<dbReference type="InterPro" id="IPR018060">
    <property type="entry name" value="HTH_AraC"/>
</dbReference>
<dbReference type="SUPFAM" id="SSF51215">
    <property type="entry name" value="Regulatory protein AraC"/>
    <property type="match status" value="1"/>
</dbReference>
<keyword evidence="3" id="KW-0804">Transcription</keyword>
<comment type="caution">
    <text evidence="5">The sequence shown here is derived from an EMBL/GenBank/DDBJ whole genome shotgun (WGS) entry which is preliminary data.</text>
</comment>
<dbReference type="InterPro" id="IPR009057">
    <property type="entry name" value="Homeodomain-like_sf"/>
</dbReference>
<feature type="domain" description="HTH araC/xylS-type" evidence="4">
    <location>
        <begin position="191"/>
        <end position="289"/>
    </location>
</feature>
<dbReference type="PANTHER" id="PTHR43280">
    <property type="entry name" value="ARAC-FAMILY TRANSCRIPTIONAL REGULATOR"/>
    <property type="match status" value="1"/>
</dbReference>